<dbReference type="SUPFAM" id="SSF51735">
    <property type="entry name" value="NAD(P)-binding Rossmann-fold domains"/>
    <property type="match status" value="1"/>
</dbReference>
<dbReference type="PANTHER" id="PTHR43818">
    <property type="entry name" value="BCDNA.GH03377"/>
    <property type="match status" value="1"/>
</dbReference>
<dbReference type="Pfam" id="PF22725">
    <property type="entry name" value="GFO_IDH_MocA_C3"/>
    <property type="match status" value="1"/>
</dbReference>
<keyword evidence="5" id="KW-1185">Reference proteome</keyword>
<dbReference type="EMBL" id="QQZY01000003">
    <property type="protein sequence ID" value="RDI74604.1"/>
    <property type="molecule type" value="Genomic_DNA"/>
</dbReference>
<dbReference type="OrthoDB" id="256869at2"/>
<dbReference type="SUPFAM" id="SSF55347">
    <property type="entry name" value="Glyceraldehyde-3-phosphate dehydrogenase-like, C-terminal domain"/>
    <property type="match status" value="1"/>
</dbReference>
<organism evidence="4 5">
    <name type="scientific">Gaiella occulta</name>
    <dbReference type="NCBI Taxonomy" id="1002870"/>
    <lineage>
        <taxon>Bacteria</taxon>
        <taxon>Bacillati</taxon>
        <taxon>Actinomycetota</taxon>
        <taxon>Thermoleophilia</taxon>
        <taxon>Gaiellales</taxon>
        <taxon>Gaiellaceae</taxon>
        <taxon>Gaiella</taxon>
    </lineage>
</organism>
<dbReference type="Proteomes" id="UP000254134">
    <property type="component" value="Unassembled WGS sequence"/>
</dbReference>
<feature type="domain" description="GFO/IDH/MocA-like oxidoreductase" evidence="3">
    <location>
        <begin position="154"/>
        <end position="251"/>
    </location>
</feature>
<dbReference type="InterPro" id="IPR050463">
    <property type="entry name" value="Gfo/Idh/MocA_oxidrdct_glycsds"/>
</dbReference>
<accession>A0A7M2YXL1</accession>
<dbReference type="GO" id="GO:0000166">
    <property type="term" value="F:nucleotide binding"/>
    <property type="evidence" value="ECO:0007669"/>
    <property type="project" value="InterPro"/>
</dbReference>
<comment type="caution">
    <text evidence="4">The sequence shown here is derived from an EMBL/GenBank/DDBJ whole genome shotgun (WGS) entry which is preliminary data.</text>
</comment>
<dbReference type="InterPro" id="IPR055170">
    <property type="entry name" value="GFO_IDH_MocA-like_dom"/>
</dbReference>
<dbReference type="Gene3D" id="3.40.50.720">
    <property type="entry name" value="NAD(P)-binding Rossmann-like Domain"/>
    <property type="match status" value="1"/>
</dbReference>
<dbReference type="PANTHER" id="PTHR43818:SF11">
    <property type="entry name" value="BCDNA.GH03377"/>
    <property type="match status" value="1"/>
</dbReference>
<evidence type="ECO:0000313" key="4">
    <source>
        <dbReference type="EMBL" id="RDI74604.1"/>
    </source>
</evidence>
<evidence type="ECO:0000256" key="1">
    <source>
        <dbReference type="ARBA" id="ARBA00023002"/>
    </source>
</evidence>
<dbReference type="InterPro" id="IPR000683">
    <property type="entry name" value="Gfo/Idh/MocA-like_OxRdtase_N"/>
</dbReference>
<evidence type="ECO:0000259" key="3">
    <source>
        <dbReference type="Pfam" id="PF22725"/>
    </source>
</evidence>
<gene>
    <name evidence="4" type="ORF">Gocc_1493</name>
</gene>
<dbReference type="Pfam" id="PF01408">
    <property type="entry name" value="GFO_IDH_MocA"/>
    <property type="match status" value="1"/>
</dbReference>
<name>A0A7M2YXL1_9ACTN</name>
<sequence length="334" mass="35822">MRGEALRVGVIGTGWIATDHILVLRKLDHEVVAVCDVDRARAEKAAPDGAAVYEDWRQLLDGETLDAAWVATPPLHHRDAAVAAMERGLPVFLEKPVARTLEDARAVVETWEQTGTVCAIGYQWHATEGLETLRAELDGQQVALLYGVSVGPTAARPWFLDRCGGGGNVLERGSHQIDLMRAVAGDVARVQATASDVKLAQRETAAGDIEDAATLVLQFESGAVGTIVLAWTRPGQPGSYSLDVVASEATLRLKLDPAFQVTGQVGGRRVKARMTTHPFERAIARFVEAVGAGDPTRVFCTPRDAMGTLATALACERSLLEDGRTVELSELLGR</sequence>
<keyword evidence="1" id="KW-0560">Oxidoreductase</keyword>
<dbReference type="RefSeq" id="WP_114795923.1">
    <property type="nucleotide sequence ID" value="NZ_QQZY01000003.1"/>
</dbReference>
<proteinExistence type="predicted"/>
<evidence type="ECO:0000259" key="2">
    <source>
        <dbReference type="Pfam" id="PF01408"/>
    </source>
</evidence>
<dbReference type="GO" id="GO:0016491">
    <property type="term" value="F:oxidoreductase activity"/>
    <property type="evidence" value="ECO:0007669"/>
    <property type="project" value="UniProtKB-KW"/>
</dbReference>
<dbReference type="AlphaFoldDB" id="A0A7M2YXL1"/>
<feature type="domain" description="Gfo/Idh/MocA-like oxidoreductase N-terminal" evidence="2">
    <location>
        <begin position="6"/>
        <end position="122"/>
    </location>
</feature>
<dbReference type="Gene3D" id="3.30.360.10">
    <property type="entry name" value="Dihydrodipicolinate Reductase, domain 2"/>
    <property type="match status" value="1"/>
</dbReference>
<reference evidence="5" key="2">
    <citation type="journal article" date="2019" name="MicrobiologyOpen">
        <title>High-quality draft genome sequence of Gaiella occulta isolated from a 150 meter deep mineral water borehole and comparison with the genome sequences of other deep-branching lineages of the phylum Actinobacteria.</title>
        <authorList>
            <person name="Severino R."/>
            <person name="Froufe H.J.C."/>
            <person name="Barroso C."/>
            <person name="Albuquerque L."/>
            <person name="Lobo-da-Cunha A."/>
            <person name="da Costa M.S."/>
            <person name="Egas C."/>
        </authorList>
    </citation>
    <scope>NUCLEOTIDE SEQUENCE [LARGE SCALE GENOMIC DNA]</scope>
    <source>
        <strain evidence="5">F2-233</strain>
    </source>
</reference>
<dbReference type="InterPro" id="IPR036291">
    <property type="entry name" value="NAD(P)-bd_dom_sf"/>
</dbReference>
<evidence type="ECO:0000313" key="5">
    <source>
        <dbReference type="Proteomes" id="UP000254134"/>
    </source>
</evidence>
<protein>
    <submittedName>
        <fullName evidence="4">Putative dehydrogenase</fullName>
    </submittedName>
</protein>
<reference evidence="4 5" key="1">
    <citation type="submission" date="2018-07" db="EMBL/GenBank/DDBJ databases">
        <title>High-quality-draft genome sequence of Gaiella occulta.</title>
        <authorList>
            <person name="Severino R."/>
            <person name="Froufe H.J.C."/>
            <person name="Rainey F.A."/>
            <person name="Barroso C."/>
            <person name="Albuquerque L."/>
            <person name="Lobo-Da-Cunha A."/>
            <person name="Da Costa M.S."/>
            <person name="Egas C."/>
        </authorList>
    </citation>
    <scope>NUCLEOTIDE SEQUENCE [LARGE SCALE GENOMIC DNA]</scope>
    <source>
        <strain evidence="4 5">F2-233</strain>
    </source>
</reference>